<evidence type="ECO:0000256" key="1">
    <source>
        <dbReference type="ARBA" id="ARBA00022723"/>
    </source>
</evidence>
<dbReference type="GO" id="GO:0046872">
    <property type="term" value="F:metal ion binding"/>
    <property type="evidence" value="ECO:0007669"/>
    <property type="project" value="UniProtKB-KW"/>
</dbReference>
<dbReference type="InterPro" id="IPR053192">
    <property type="entry name" value="Vacuole_Formation_Reg"/>
</dbReference>
<feature type="domain" description="Phorbol-ester/DAG-type" evidence="5">
    <location>
        <begin position="663"/>
        <end position="722"/>
    </location>
</feature>
<dbReference type="Proteomes" id="UP000326396">
    <property type="component" value="Linkage Group LG2"/>
</dbReference>
<sequence>MRRRILNKHYFGTLNNTTFLYLNRFDLALETKAESKKGLGQSATQLLDVTEPPLSYRSHDSGSATFLLSLPQITTSRSSVDRIGVSQDQPPKPLPQPSSSKYPTIFTIGGHRKGMTPPLSLIVVRRIRGESCEMAAVVHRSEHLTMEQLDHFSHEHLLSLVQLQPCQENSNKEDEDGDDFWVKEDDDFGKCEMCKEHIYWFHLCYYSCKDCNYSLHKFCAQLPKIEQNHPLHPGHDLTLSQEFQLSDPDIKFIKTVDSEWMCNVCNISRCGFYNYHCYICKFTMDIICANMLEQKMNHPSHPHQLQRCFSRMLSPCYACSSEHSGTFFHCTTCSWFRIHLDCCLLPAKLLIQQFTDGSFSHSHMLTLSYSFPYIENKAKFFPRCRVCDTSFEINKWLYRCDRCLYYAHVSCATSRKDAFMSYLTYAGPGKTYKNFKDHDHPNLIRCPFPDESFNLLMHHFINKGKLPIKGKIDGDMFSHEHPLVLFDTQESLLNQSVSLYDPVNRVQLLCDGCVRPITDIPFYKCSQQSCDFILHEWCTKLPSEIQEHHDHPEHTLVLLQKAPTNFFGVFWCEICRLPSNGFAYGCKQCEYLVDVNCGFLPDAITHEAHPNHLLQRFKTSADDLRTGCKACFLFSGDIIGYYCPPCDYFLHNFCALLLPGTIRHKYDKHPLSLRYQPAENHASEYFCDICEDEFNPISKWFYHCSTCASSMHTACAPLKLQCEQSTSSFTNHSIFAYYNVKFGRRYKIRNHQHDVTFVQGINADGQCMVCQQQLQYDMILKCFGCKYAIHTECFSERQLDSST</sequence>
<keyword evidence="3" id="KW-0862">Zinc</keyword>
<keyword evidence="1" id="KW-0479">Metal-binding</keyword>
<protein>
    <recommendedName>
        <fullName evidence="5">Phorbol-ester/DAG-type domain-containing protein</fullName>
    </recommendedName>
</protein>
<dbReference type="SUPFAM" id="SSF57889">
    <property type="entry name" value="Cysteine-rich domain"/>
    <property type="match status" value="5"/>
</dbReference>
<evidence type="ECO:0000259" key="5">
    <source>
        <dbReference type="PROSITE" id="PS50081"/>
    </source>
</evidence>
<evidence type="ECO:0000313" key="7">
    <source>
        <dbReference type="Proteomes" id="UP000326396"/>
    </source>
</evidence>
<dbReference type="OrthoDB" id="1884766at2759"/>
<dbReference type="InterPro" id="IPR004146">
    <property type="entry name" value="DC1"/>
</dbReference>
<proteinExistence type="predicted"/>
<comment type="caution">
    <text evidence="6">The sequence shown here is derived from an EMBL/GenBank/DDBJ whole genome shotgun (WGS) entry which is preliminary data.</text>
</comment>
<reference evidence="6 7" key="1">
    <citation type="submission" date="2019-05" db="EMBL/GenBank/DDBJ databases">
        <title>Mikania micrantha, genome provides insights into the molecular mechanism of rapid growth.</title>
        <authorList>
            <person name="Liu B."/>
        </authorList>
    </citation>
    <scope>NUCLEOTIDE SEQUENCE [LARGE SCALE GENOMIC DNA]</scope>
    <source>
        <strain evidence="6">NLD-2019</strain>
        <tissue evidence="6">Leaf</tissue>
    </source>
</reference>
<keyword evidence="7" id="KW-1185">Reference proteome</keyword>
<evidence type="ECO:0000256" key="4">
    <source>
        <dbReference type="SAM" id="MobiDB-lite"/>
    </source>
</evidence>
<dbReference type="InterPro" id="IPR046349">
    <property type="entry name" value="C1-like_sf"/>
</dbReference>
<evidence type="ECO:0000313" key="6">
    <source>
        <dbReference type="EMBL" id="KAD4586382.1"/>
    </source>
</evidence>
<dbReference type="EMBL" id="SZYD01000012">
    <property type="protein sequence ID" value="KAD4586382.1"/>
    <property type="molecule type" value="Genomic_DNA"/>
</dbReference>
<dbReference type="PANTHER" id="PTHR32410">
    <property type="entry name" value="CYSTEINE/HISTIDINE-RICH C1 DOMAIN FAMILY PROTEIN"/>
    <property type="match status" value="1"/>
</dbReference>
<dbReference type="AlphaFoldDB" id="A0A5N6NEV5"/>
<accession>A0A5N6NEV5</accession>
<evidence type="ECO:0000256" key="3">
    <source>
        <dbReference type="ARBA" id="ARBA00022833"/>
    </source>
</evidence>
<dbReference type="Pfam" id="PF03107">
    <property type="entry name" value="C1_2"/>
    <property type="match status" value="5"/>
</dbReference>
<keyword evidence="2" id="KW-0677">Repeat</keyword>
<organism evidence="6 7">
    <name type="scientific">Mikania micrantha</name>
    <name type="common">bitter vine</name>
    <dbReference type="NCBI Taxonomy" id="192012"/>
    <lineage>
        <taxon>Eukaryota</taxon>
        <taxon>Viridiplantae</taxon>
        <taxon>Streptophyta</taxon>
        <taxon>Embryophyta</taxon>
        <taxon>Tracheophyta</taxon>
        <taxon>Spermatophyta</taxon>
        <taxon>Magnoliopsida</taxon>
        <taxon>eudicotyledons</taxon>
        <taxon>Gunneridae</taxon>
        <taxon>Pentapetalae</taxon>
        <taxon>asterids</taxon>
        <taxon>campanulids</taxon>
        <taxon>Asterales</taxon>
        <taxon>Asteraceae</taxon>
        <taxon>Asteroideae</taxon>
        <taxon>Heliantheae alliance</taxon>
        <taxon>Eupatorieae</taxon>
        <taxon>Mikania</taxon>
    </lineage>
</organism>
<name>A0A5N6NEV5_9ASTR</name>
<dbReference type="InterPro" id="IPR002219">
    <property type="entry name" value="PKC_DAG/PE"/>
</dbReference>
<feature type="region of interest" description="Disordered" evidence="4">
    <location>
        <begin position="79"/>
        <end position="100"/>
    </location>
</feature>
<dbReference type="PANTHER" id="PTHR32410:SF216">
    <property type="entry name" value="PHORBOL-ESTER_DAG-TYPE DOMAIN-CONTAINING PROTEIN"/>
    <property type="match status" value="1"/>
</dbReference>
<evidence type="ECO:0000256" key="2">
    <source>
        <dbReference type="ARBA" id="ARBA00022737"/>
    </source>
</evidence>
<gene>
    <name evidence="6" type="ORF">E3N88_23983</name>
</gene>
<dbReference type="PROSITE" id="PS50081">
    <property type="entry name" value="ZF_DAG_PE_2"/>
    <property type="match status" value="1"/>
</dbReference>